<dbReference type="RefSeq" id="WP_091236968.1">
    <property type="nucleotide sequence ID" value="NZ_FMKA01000053.1"/>
</dbReference>
<dbReference type="EMBL" id="FMKA01000053">
    <property type="protein sequence ID" value="SCP99686.1"/>
    <property type="molecule type" value="Genomic_DNA"/>
</dbReference>
<dbReference type="Gene3D" id="2.60.40.3440">
    <property type="match status" value="6"/>
</dbReference>
<dbReference type="Proteomes" id="UP000199315">
    <property type="component" value="Unassembled WGS sequence"/>
</dbReference>
<dbReference type="NCBIfam" id="TIGR01965">
    <property type="entry name" value="VCBS_repeat"/>
    <property type="match status" value="5"/>
</dbReference>
<keyword evidence="2" id="KW-0732">Signal</keyword>
<organism evidence="3 4">
    <name type="scientific">Anaerobium acetethylicum</name>
    <dbReference type="NCBI Taxonomy" id="1619234"/>
    <lineage>
        <taxon>Bacteria</taxon>
        <taxon>Bacillati</taxon>
        <taxon>Bacillota</taxon>
        <taxon>Clostridia</taxon>
        <taxon>Lachnospirales</taxon>
        <taxon>Lachnospiraceae</taxon>
        <taxon>Anaerobium</taxon>
    </lineage>
</organism>
<evidence type="ECO:0000256" key="2">
    <source>
        <dbReference type="SAM" id="SignalP"/>
    </source>
</evidence>
<reference evidence="3 4" key="1">
    <citation type="submission" date="2016-09" db="EMBL/GenBank/DDBJ databases">
        <authorList>
            <person name="Capua I."/>
            <person name="De Benedictis P."/>
            <person name="Joannis T."/>
            <person name="Lombin L.H."/>
            <person name="Cattoli G."/>
        </authorList>
    </citation>
    <scope>NUCLEOTIDE SEQUENCE [LARGE SCALE GENOMIC DNA]</scope>
    <source>
        <strain evidence="3 4">GluBS11</strain>
    </source>
</reference>
<feature type="region of interest" description="Disordered" evidence="1">
    <location>
        <begin position="740"/>
        <end position="761"/>
    </location>
</feature>
<dbReference type="OrthoDB" id="21834at2"/>
<feature type="region of interest" description="Disordered" evidence="1">
    <location>
        <begin position="543"/>
        <end position="571"/>
    </location>
</feature>
<feature type="compositionally biased region" description="Polar residues" evidence="1">
    <location>
        <begin position="553"/>
        <end position="571"/>
    </location>
</feature>
<keyword evidence="4" id="KW-1185">Reference proteome</keyword>
<dbReference type="STRING" id="1619234.SAMN05421730_10536"/>
<feature type="signal peptide" evidence="2">
    <location>
        <begin position="1"/>
        <end position="27"/>
    </location>
</feature>
<feature type="compositionally biased region" description="Polar residues" evidence="1">
    <location>
        <begin position="358"/>
        <end position="374"/>
    </location>
</feature>
<evidence type="ECO:0000313" key="3">
    <source>
        <dbReference type="EMBL" id="SCP99686.1"/>
    </source>
</evidence>
<dbReference type="InterPro" id="IPR010221">
    <property type="entry name" value="VCBS_dom"/>
</dbReference>
<protein>
    <submittedName>
        <fullName evidence="3">LPXTG-motif cell wall anchor domain-containing protein</fullName>
    </submittedName>
</protein>
<evidence type="ECO:0000313" key="4">
    <source>
        <dbReference type="Proteomes" id="UP000199315"/>
    </source>
</evidence>
<dbReference type="Pfam" id="PF17963">
    <property type="entry name" value="Big_9"/>
    <property type="match status" value="6"/>
</dbReference>
<proteinExistence type="predicted"/>
<dbReference type="AlphaFoldDB" id="A0A1D3TYV3"/>
<gene>
    <name evidence="3" type="ORF">SAMN05421730_10536</name>
</gene>
<feature type="region of interest" description="Disordered" evidence="1">
    <location>
        <begin position="448"/>
        <end position="477"/>
    </location>
</feature>
<feature type="region of interest" description="Disordered" evidence="1">
    <location>
        <begin position="352"/>
        <end position="374"/>
    </location>
</feature>
<feature type="compositionally biased region" description="Polar residues" evidence="1">
    <location>
        <begin position="453"/>
        <end position="476"/>
    </location>
</feature>
<sequence>MKKTRKSILTLGLISVIAMSQVYSVSAAKQVAVNGYDDWVNVMPATNSFDYQEDQQTGSGTVSQDLVGSTGYGVFYVKYDSDVNEIGFRMRINDADGNQKDQFKNFAFVGVDADLNGGIDCFIGVYNPTGNNGRVAIYNSNPSKLNVSPSTTGIGDVLKEYLPAANQNYSLMQTNDGSNFGGDADYFITFKVSVADINAALAAAGKSITITASTPIRYMIGTAAQDNAFNQDIGGIQGIDTKDTTTWEDLGVFSPPMTLSGNVAPSAADISATTPEDTLAAGNIGATDANGDALSYMVKTDASNGTASVDASGNWSYTPDAGYAGTDSFVVTVSDGKGGTTDVTITITVTEAPPAENTAPSASDGSATTPEDTQVTGSIVATDADGDALSYVIKEDAAHGTASVDASGNWSYTPDAGYAGTDSFVVTVSDGKGGTTDVTITITVTEAPPAENTAPSASNGSATTPEDTQVTGSITATDADGDTLSYVLKTDAANGTASVDAGGNWSYTPDAGYAGTDSFVVTVSDGKGGTTDVTITITVTEAPPAENRAPSASDGSATTPEDTQVTGSITATDADGDSLSYVLKTDAANGAASVDASGNWSYTPDAGYTGSDSFVVTVSDGKGGTTDVTITITVTEAPPAENKAPMASNASVTTPEDTKVTGSIAATDADGDTLSYVMKTDAAHGTASVDASGSWSYTPVAGYTGTDSFVVTVSDGKGGTTDVTITITVTKAENKAPDVGGVAGTTTGGTQTTGKIVATDPEGDPLNYAVKTNPANGTAAVDASGNWSYTPNAGFTGTDSFIVTVSDGKGGTTDITIVVTVIAPAPVTGSTPSVTTSVTTAGKNVSAVKSSPNTGDASGILVSLAGMLISGGYLTFRRKSDK</sequence>
<evidence type="ECO:0000256" key="1">
    <source>
        <dbReference type="SAM" id="MobiDB-lite"/>
    </source>
</evidence>
<dbReference type="NCBIfam" id="TIGR01167">
    <property type="entry name" value="LPXTG_anchor"/>
    <property type="match status" value="1"/>
</dbReference>
<dbReference type="NCBIfam" id="NF012211">
    <property type="entry name" value="tand_rpt_95"/>
    <property type="match status" value="6"/>
</dbReference>
<accession>A0A1D3TYV3</accession>
<feature type="chain" id="PRO_5008921922" evidence="2">
    <location>
        <begin position="28"/>
        <end position="882"/>
    </location>
</feature>
<name>A0A1D3TYV3_9FIRM</name>